<comment type="caution">
    <text evidence="5">The sequence shown here is derived from an EMBL/GenBank/DDBJ whole genome shotgun (WGS) entry which is preliminary data.</text>
</comment>
<dbReference type="VEuPathDB" id="FungiDB:ASPNIDRAFT2_1145506"/>
<evidence type="ECO:0000313" key="5">
    <source>
        <dbReference type="EMBL" id="GAQ46622.1"/>
    </source>
</evidence>
<dbReference type="VEuPathDB" id="FungiDB:ATCC64974_72850"/>
<dbReference type="AlphaFoldDB" id="A0A100ISP6"/>
<evidence type="ECO:0000256" key="4">
    <source>
        <dbReference type="SAM" id="SignalP"/>
    </source>
</evidence>
<evidence type="ECO:0000256" key="2">
    <source>
        <dbReference type="SAM" id="MobiDB-lite"/>
    </source>
</evidence>
<dbReference type="PANTHER" id="PTHR11567:SF142">
    <property type="entry name" value="PHOSPHOGLYCERATE MUTASE-LIKE PROTEIN"/>
    <property type="match status" value="1"/>
</dbReference>
<evidence type="ECO:0000256" key="3">
    <source>
        <dbReference type="SAM" id="Phobius"/>
    </source>
</evidence>
<dbReference type="GO" id="GO:0016791">
    <property type="term" value="F:phosphatase activity"/>
    <property type="evidence" value="ECO:0007669"/>
    <property type="project" value="TreeGrafter"/>
</dbReference>
<dbReference type="VEuPathDB" id="FungiDB:M747DRAFT_79146"/>
<dbReference type="VEuPathDB" id="FungiDB:An16g01730"/>
<proteinExistence type="inferred from homology"/>
<dbReference type="InterPro" id="IPR050645">
    <property type="entry name" value="Histidine_acid_phosphatase"/>
</dbReference>
<dbReference type="PaxDb" id="5061-CADANGAP00012404"/>
<feature type="region of interest" description="Disordered" evidence="2">
    <location>
        <begin position="404"/>
        <end position="423"/>
    </location>
</feature>
<dbReference type="OrthoDB" id="258392at2759"/>
<dbReference type="InterPro" id="IPR029033">
    <property type="entry name" value="His_PPase_superfam"/>
</dbReference>
<keyword evidence="4" id="KW-0732">Signal</keyword>
<feature type="signal peptide" evidence="4">
    <location>
        <begin position="1"/>
        <end position="25"/>
    </location>
</feature>
<feature type="transmembrane region" description="Helical" evidence="3">
    <location>
        <begin position="429"/>
        <end position="453"/>
    </location>
</feature>
<feature type="compositionally biased region" description="Low complexity" evidence="2">
    <location>
        <begin position="405"/>
        <end position="423"/>
    </location>
</feature>
<dbReference type="Pfam" id="PF00328">
    <property type="entry name" value="His_Phos_2"/>
    <property type="match status" value="1"/>
</dbReference>
<reference evidence="6" key="1">
    <citation type="journal article" date="2016" name="Genome Announc.">
        <title>Draft genome sequence of Aspergillus niger strain An76.</title>
        <authorList>
            <person name="Gong W."/>
            <person name="Cheng Z."/>
            <person name="Zhang H."/>
            <person name="Liu L."/>
            <person name="Gao P."/>
            <person name="Wang L."/>
        </authorList>
    </citation>
    <scope>NUCLEOTIDE SEQUENCE [LARGE SCALE GENOMIC DNA]</scope>
    <source>
        <strain evidence="6">An76</strain>
    </source>
</reference>
<dbReference type="OMA" id="YIFHRHG"/>
<comment type="similarity">
    <text evidence="1">Belongs to the histidine acid phosphatase family.</text>
</comment>
<dbReference type="Proteomes" id="UP000068243">
    <property type="component" value="Unassembled WGS sequence"/>
</dbReference>
<keyword evidence="3" id="KW-1133">Transmembrane helix</keyword>
<dbReference type="EMBL" id="BCMY01000022">
    <property type="protein sequence ID" value="GAQ46622.1"/>
    <property type="molecule type" value="Genomic_DNA"/>
</dbReference>
<keyword evidence="3" id="KW-0472">Membrane</keyword>
<gene>
    <name evidence="5" type="ORF">ABL_09283</name>
</gene>
<protein>
    <submittedName>
        <fullName evidence="5">Histidine acid phosphatase</fullName>
    </submittedName>
</protein>
<dbReference type="InterPro" id="IPR000560">
    <property type="entry name" value="His_Pase_clade-2"/>
</dbReference>
<feature type="chain" id="PRO_5007087702" evidence="4">
    <location>
        <begin position="26"/>
        <end position="477"/>
    </location>
</feature>
<name>A0A100ISP6_ASPNG</name>
<dbReference type="SUPFAM" id="SSF53254">
    <property type="entry name" value="Phosphoglycerate mutase-like"/>
    <property type="match status" value="1"/>
</dbReference>
<dbReference type="Gene3D" id="3.40.50.1240">
    <property type="entry name" value="Phosphoglycerate mutase-like"/>
    <property type="match status" value="1"/>
</dbReference>
<keyword evidence="3" id="KW-0812">Transmembrane</keyword>
<organism evidence="5 6">
    <name type="scientific">Aspergillus niger</name>
    <dbReference type="NCBI Taxonomy" id="5061"/>
    <lineage>
        <taxon>Eukaryota</taxon>
        <taxon>Fungi</taxon>
        <taxon>Dikarya</taxon>
        <taxon>Ascomycota</taxon>
        <taxon>Pezizomycotina</taxon>
        <taxon>Eurotiomycetes</taxon>
        <taxon>Eurotiomycetidae</taxon>
        <taxon>Eurotiales</taxon>
        <taxon>Aspergillaceae</taxon>
        <taxon>Aspergillus</taxon>
        <taxon>Aspergillus subgen. Circumdati</taxon>
    </lineage>
</organism>
<dbReference type="PANTHER" id="PTHR11567">
    <property type="entry name" value="ACID PHOSPHATASE-RELATED"/>
    <property type="match status" value="1"/>
</dbReference>
<evidence type="ECO:0000313" key="6">
    <source>
        <dbReference type="Proteomes" id="UP000068243"/>
    </source>
</evidence>
<accession>A0A100ISP6</accession>
<sequence>MRTSSQSSGLCLALMVMSLALPASAEKVLGAYIFARHGDRTAKVLKDTELTDLGYREVYTTGTYWRSRYIDSDSSLQIQNISEDIVKLSQISASTPSDDVLQNSATGFLQGVYPPVGSSANETLADGTVVDSPLDGYQLIPLSMTDSGSNSEDTTWLQSATNCQNAEVSSNNYYSSSLYNSLLNSTSDFYQSLSSLLNSTFSESSMSFKNAYTIFDYLNVGSIHNTTNVPTAEQLHQAFLLANIEQYNLAYNSSEPVRAVAGAMLAGDVLQGLNKTITSKGKTKLNIQFGSYGTFLSYFGLAQLPTADVNFTGIPDYASSMAWELVTNSTSSEFPSTSDISVRFVFHNGTLNESKNDSPTEYPLYGRSSATISWSDFERLSTKIAVTSQSQWCQACGNTDGQCASYSTGSNTTSTSTPQQKSSSGISRAVAGVIGAMVTLAVILGAEALLLLVGGFRITKKGAVAQNAAADEEDKTS</sequence>
<evidence type="ECO:0000256" key="1">
    <source>
        <dbReference type="ARBA" id="ARBA00005375"/>
    </source>
</evidence>